<name>A0A0N4VH35_ENTVE</name>
<evidence type="ECO:0000313" key="4">
    <source>
        <dbReference type="WBParaSite" id="EVEC_0001013601-mRNA-1"/>
    </source>
</evidence>
<evidence type="ECO:0000256" key="1">
    <source>
        <dbReference type="SAM" id="MobiDB-lite"/>
    </source>
</evidence>
<dbReference type="Proteomes" id="UP000274131">
    <property type="component" value="Unassembled WGS sequence"/>
</dbReference>
<sequence length="96" mass="10912">MVWQGRNTSAGVGGPSRDLSQRGPRLRPHSKLVGFSSKRAVSLHTALLKKFENSQCYRDWKRYEGEGIGVVHKVLEYLKVARDSTSLWYRDGFQSS</sequence>
<keyword evidence="3" id="KW-1185">Reference proteome</keyword>
<accession>A0A0N4VH35</accession>
<reference evidence="2 3" key="2">
    <citation type="submission" date="2018-10" db="EMBL/GenBank/DDBJ databases">
        <authorList>
            <consortium name="Pathogen Informatics"/>
        </authorList>
    </citation>
    <scope>NUCLEOTIDE SEQUENCE [LARGE SCALE GENOMIC DNA]</scope>
</reference>
<dbReference type="AlphaFoldDB" id="A0A0N4VH35"/>
<organism evidence="4">
    <name type="scientific">Enterobius vermicularis</name>
    <name type="common">Human pinworm</name>
    <dbReference type="NCBI Taxonomy" id="51028"/>
    <lineage>
        <taxon>Eukaryota</taxon>
        <taxon>Metazoa</taxon>
        <taxon>Ecdysozoa</taxon>
        <taxon>Nematoda</taxon>
        <taxon>Chromadorea</taxon>
        <taxon>Rhabditida</taxon>
        <taxon>Spirurina</taxon>
        <taxon>Oxyuridomorpha</taxon>
        <taxon>Oxyuroidea</taxon>
        <taxon>Oxyuridae</taxon>
        <taxon>Enterobius</taxon>
    </lineage>
</organism>
<gene>
    <name evidence="2" type="ORF">EVEC_LOCUS9481</name>
</gene>
<evidence type="ECO:0000313" key="3">
    <source>
        <dbReference type="Proteomes" id="UP000274131"/>
    </source>
</evidence>
<dbReference type="EMBL" id="UXUI01010079">
    <property type="protein sequence ID" value="VDD94730.1"/>
    <property type="molecule type" value="Genomic_DNA"/>
</dbReference>
<evidence type="ECO:0000313" key="2">
    <source>
        <dbReference type="EMBL" id="VDD94730.1"/>
    </source>
</evidence>
<feature type="region of interest" description="Disordered" evidence="1">
    <location>
        <begin position="1"/>
        <end position="28"/>
    </location>
</feature>
<proteinExistence type="predicted"/>
<dbReference type="WBParaSite" id="EVEC_0001013601-mRNA-1">
    <property type="protein sequence ID" value="EVEC_0001013601-mRNA-1"/>
    <property type="gene ID" value="EVEC_0001013601"/>
</dbReference>
<protein>
    <submittedName>
        <fullName evidence="2 4">Uncharacterized protein</fullName>
    </submittedName>
</protein>
<reference evidence="4" key="1">
    <citation type="submission" date="2017-02" db="UniProtKB">
        <authorList>
            <consortium name="WormBaseParasite"/>
        </authorList>
    </citation>
    <scope>IDENTIFICATION</scope>
</reference>
<feature type="compositionally biased region" description="Polar residues" evidence="1">
    <location>
        <begin position="1"/>
        <end position="10"/>
    </location>
</feature>